<sequence>MSQLQSIADPTTTALGRGIQAIGFGKLGRRPLSPDLMEECRQVLLSDQGDPLQKGAFLGALLAKGPTPEEQSLETVFGKNAFLNPAFFINKVCPDLPTSLFPIATKLLKGHILRASEAHQLGNFLFSDDNCETFKGMATSLLRIRIESNDEYKGFYDAAMETITPGFRQLSCVDRPLVQLAEPFDGVEHTYLVTPLLAHFFEQRGYGALSVVGRTPGPNYTLNAHDLYLYLGCQMLQSNHEINTPPEPFGWVLDQKALSPALNRWVDRRRIILKRPFLATLEKILNPCSARILVTSVFQVPFQMKMAELALMAGFDAVIVMKRGLEGSLSPATSRSSGILCAVRTARGHLFYQNFDIDLPAFAEYRTETDEIVTNLQVSDNVRLIRDFMKDGETDSEDFDNRAHFTQALLGRGMDWIEGQLDGRTMKDVRLS</sequence>
<dbReference type="OrthoDB" id="9814181at2"/>
<evidence type="ECO:0000256" key="1">
    <source>
        <dbReference type="ARBA" id="ARBA00022676"/>
    </source>
</evidence>
<gene>
    <name evidence="3" type="ORF">EHT87_27620</name>
</gene>
<dbReference type="Gene3D" id="1.20.970.10">
    <property type="entry name" value="Transferase, Pyrimidine Nucleoside Phosphorylase, Chain C"/>
    <property type="match status" value="1"/>
</dbReference>
<protein>
    <submittedName>
        <fullName evidence="3">Anthranilate phosphoribosyltransferase</fullName>
    </submittedName>
</protein>
<evidence type="ECO:0000256" key="2">
    <source>
        <dbReference type="ARBA" id="ARBA00022679"/>
    </source>
</evidence>
<dbReference type="GO" id="GO:0016757">
    <property type="term" value="F:glycosyltransferase activity"/>
    <property type="evidence" value="ECO:0007669"/>
    <property type="project" value="UniProtKB-KW"/>
</dbReference>
<dbReference type="Proteomes" id="UP000274271">
    <property type="component" value="Unassembled WGS sequence"/>
</dbReference>
<dbReference type="SUPFAM" id="SSF52418">
    <property type="entry name" value="Nucleoside phosphorylase/phosphoribosyltransferase catalytic domain"/>
    <property type="match status" value="1"/>
</dbReference>
<dbReference type="Gene3D" id="3.40.1030.10">
    <property type="entry name" value="Nucleoside phosphorylase/phosphoribosyltransferase catalytic domain"/>
    <property type="match status" value="1"/>
</dbReference>
<reference evidence="3 4" key="1">
    <citation type="submission" date="2018-11" db="EMBL/GenBank/DDBJ databases">
        <authorList>
            <person name="Zhou Z."/>
            <person name="Wang G."/>
        </authorList>
    </citation>
    <scope>NUCLEOTIDE SEQUENCE [LARGE SCALE GENOMIC DNA]</scope>
    <source>
        <strain evidence="3 4">KCTC42998</strain>
    </source>
</reference>
<comment type="caution">
    <text evidence="3">The sequence shown here is derived from an EMBL/GenBank/DDBJ whole genome shotgun (WGS) entry which is preliminary data.</text>
</comment>
<dbReference type="InterPro" id="IPR035902">
    <property type="entry name" value="Nuc_phospho_transferase"/>
</dbReference>
<evidence type="ECO:0000313" key="3">
    <source>
        <dbReference type="EMBL" id="RRB11119.1"/>
    </source>
</evidence>
<dbReference type="EMBL" id="RQJP01000006">
    <property type="protein sequence ID" value="RRB11119.1"/>
    <property type="molecule type" value="Genomic_DNA"/>
</dbReference>
<proteinExistence type="predicted"/>
<organism evidence="3 4">
    <name type="scientific">Larkinella knui</name>
    <dbReference type="NCBI Taxonomy" id="2025310"/>
    <lineage>
        <taxon>Bacteria</taxon>
        <taxon>Pseudomonadati</taxon>
        <taxon>Bacteroidota</taxon>
        <taxon>Cytophagia</taxon>
        <taxon>Cytophagales</taxon>
        <taxon>Spirosomataceae</taxon>
        <taxon>Larkinella</taxon>
    </lineage>
</organism>
<keyword evidence="1 3" id="KW-0328">Glycosyltransferase</keyword>
<name>A0A3P1CCR2_9BACT</name>
<dbReference type="AlphaFoldDB" id="A0A3P1CCR2"/>
<accession>A0A3P1CCR2</accession>
<evidence type="ECO:0000313" key="4">
    <source>
        <dbReference type="Proteomes" id="UP000274271"/>
    </source>
</evidence>
<dbReference type="InterPro" id="IPR036320">
    <property type="entry name" value="Glycosyl_Trfase_fam3_N_dom_sf"/>
</dbReference>
<keyword evidence="4" id="KW-1185">Reference proteome</keyword>
<dbReference type="SUPFAM" id="SSF47648">
    <property type="entry name" value="Nucleoside phosphorylase/phosphoribosyltransferase N-terminal domain"/>
    <property type="match status" value="1"/>
</dbReference>
<keyword evidence="2 3" id="KW-0808">Transferase</keyword>